<sequence length="489" mass="54931">MHYLEFYYHCVGPKLSGQFDTEFWSRTILQMAHAEHAVRSALIALSHLDKHQSGTLQQARRSALDETQYDRRPFYVNYNKAIRLLLEHMAKPTFSPEVGLVVCLLFACIEFLQADPKIAFTHIRSGLNIVQELRQRQMISSAVAPTESVQISVSARSNMVEQVLVPILTHALASALPYGASLAQDFVFLESCPRYFTGASFASVDDARSSFFDLRNAAFTIARDMAVKLYGSLAFTESDLKRQKCLLERYNIWLQALEAFENSQAVTAADVLSISALRLGYCASYSACACITDKTQMAYDVHLDSYRNIIRHASILIESLYVDDASETHSASAPTANFTFNTSIIPALFYTAIRCRCPVTRREAIKLLTKDLPREGLWDPEQHRIVAERVIEIEEMDVDAKGWPTETSRLCRSSVGTEVDEKNGFVADFLYTKDLDLAAHKIWSERLTLGGSPRKTLPPPLHSAATSNAQQQCSMVFPQDTSSPWRQLD</sequence>
<gene>
    <name evidence="7" type="ORF">E8E12_000899</name>
</gene>
<evidence type="ECO:0000256" key="4">
    <source>
        <dbReference type="ARBA" id="ARBA00023125"/>
    </source>
</evidence>
<dbReference type="GO" id="GO:0003677">
    <property type="term" value="F:DNA binding"/>
    <property type="evidence" value="ECO:0007669"/>
    <property type="project" value="UniProtKB-KW"/>
</dbReference>
<accession>A0A9P5BUZ8</accession>
<dbReference type="InterPro" id="IPR052360">
    <property type="entry name" value="Transcr_Regulatory_Proteins"/>
</dbReference>
<keyword evidence="2" id="KW-0862">Zinc</keyword>
<dbReference type="Proteomes" id="UP000758155">
    <property type="component" value="Unassembled WGS sequence"/>
</dbReference>
<evidence type="ECO:0000256" key="3">
    <source>
        <dbReference type="ARBA" id="ARBA00023015"/>
    </source>
</evidence>
<dbReference type="PANTHER" id="PTHR36206:SF4">
    <property type="entry name" value="HYPOTHETICAL CONSERVED PROTEIN (EUROFUNG)-RELATED"/>
    <property type="match status" value="1"/>
</dbReference>
<dbReference type="EMBL" id="SWKV01000137">
    <property type="protein sequence ID" value="KAF3031544.1"/>
    <property type="molecule type" value="Genomic_DNA"/>
</dbReference>
<comment type="caution">
    <text evidence="7">The sequence shown here is derived from an EMBL/GenBank/DDBJ whole genome shotgun (WGS) entry which is preliminary data.</text>
</comment>
<protein>
    <submittedName>
        <fullName evidence="7">Uncharacterized protein</fullName>
    </submittedName>
</protein>
<dbReference type="PANTHER" id="PTHR36206">
    <property type="entry name" value="ASPERCRYPTIN BIOSYNTHESIS CLUSTER-SPECIFIC TRANSCRIPTION REGULATOR ATNN-RELATED"/>
    <property type="match status" value="1"/>
</dbReference>
<dbReference type="OrthoDB" id="2593732at2759"/>
<organism evidence="7 8">
    <name type="scientific">Didymella heteroderae</name>
    <dbReference type="NCBI Taxonomy" id="1769908"/>
    <lineage>
        <taxon>Eukaryota</taxon>
        <taxon>Fungi</taxon>
        <taxon>Dikarya</taxon>
        <taxon>Ascomycota</taxon>
        <taxon>Pezizomycotina</taxon>
        <taxon>Dothideomycetes</taxon>
        <taxon>Pleosporomycetidae</taxon>
        <taxon>Pleosporales</taxon>
        <taxon>Pleosporineae</taxon>
        <taxon>Didymellaceae</taxon>
        <taxon>Didymella</taxon>
    </lineage>
</organism>
<name>A0A9P5BUZ8_9PLEO</name>
<reference evidence="7" key="1">
    <citation type="submission" date="2019-04" db="EMBL/GenBank/DDBJ databases">
        <title>Sequencing of skin fungus with MAO and IRED activity.</title>
        <authorList>
            <person name="Marsaioli A.J."/>
            <person name="Bonatto J.M.C."/>
            <person name="Reis Junior O."/>
        </authorList>
    </citation>
    <scope>NUCLEOTIDE SEQUENCE</scope>
    <source>
        <strain evidence="7">28M1</strain>
    </source>
</reference>
<keyword evidence="3" id="KW-0805">Transcription regulation</keyword>
<keyword evidence="4" id="KW-0238">DNA-binding</keyword>
<evidence type="ECO:0000313" key="8">
    <source>
        <dbReference type="Proteomes" id="UP000758155"/>
    </source>
</evidence>
<keyword evidence="5" id="KW-0804">Transcription</keyword>
<evidence type="ECO:0000313" key="7">
    <source>
        <dbReference type="EMBL" id="KAF3031544.1"/>
    </source>
</evidence>
<keyword evidence="6" id="KW-0539">Nucleus</keyword>
<keyword evidence="1" id="KW-0479">Metal-binding</keyword>
<evidence type="ECO:0000256" key="5">
    <source>
        <dbReference type="ARBA" id="ARBA00023163"/>
    </source>
</evidence>
<keyword evidence="8" id="KW-1185">Reference proteome</keyword>
<dbReference type="GO" id="GO:0046872">
    <property type="term" value="F:metal ion binding"/>
    <property type="evidence" value="ECO:0007669"/>
    <property type="project" value="UniProtKB-KW"/>
</dbReference>
<evidence type="ECO:0000256" key="6">
    <source>
        <dbReference type="ARBA" id="ARBA00023242"/>
    </source>
</evidence>
<proteinExistence type="predicted"/>
<dbReference type="AlphaFoldDB" id="A0A9P5BUZ8"/>
<evidence type="ECO:0000256" key="1">
    <source>
        <dbReference type="ARBA" id="ARBA00022723"/>
    </source>
</evidence>
<evidence type="ECO:0000256" key="2">
    <source>
        <dbReference type="ARBA" id="ARBA00022833"/>
    </source>
</evidence>